<dbReference type="STRING" id="1043004.A0A074WBV4"/>
<keyword evidence="12" id="KW-1185">Reference proteome</keyword>
<dbReference type="GO" id="GO:0005736">
    <property type="term" value="C:RNA polymerase I complex"/>
    <property type="evidence" value="ECO:0007669"/>
    <property type="project" value="TreeGrafter"/>
</dbReference>
<feature type="binding site" evidence="8">
    <location>
        <position position="10"/>
    </location>
    <ligand>
        <name>Zn(2+)</name>
        <dbReference type="ChEBI" id="CHEBI:29105"/>
        <label>1</label>
    </ligand>
</feature>
<evidence type="ECO:0000256" key="7">
    <source>
        <dbReference type="PIRNR" id="PIRNR005586"/>
    </source>
</evidence>
<dbReference type="GO" id="GO:0003676">
    <property type="term" value="F:nucleic acid binding"/>
    <property type="evidence" value="ECO:0007669"/>
    <property type="project" value="InterPro"/>
</dbReference>
<evidence type="ECO:0000256" key="5">
    <source>
        <dbReference type="ARBA" id="ARBA00022833"/>
    </source>
</evidence>
<dbReference type="Pfam" id="PF01096">
    <property type="entry name" value="Zn_ribbon_TFIIS"/>
    <property type="match status" value="1"/>
</dbReference>
<dbReference type="HOGENOM" id="CLU_093932_1_1_1"/>
<feature type="domain" description="TFIIS-type" evidence="10">
    <location>
        <begin position="78"/>
        <end position="118"/>
    </location>
</feature>
<dbReference type="InterPro" id="IPR012164">
    <property type="entry name" value="Rpa12/Rpb9/Rpc10/TFS"/>
</dbReference>
<feature type="binding site" evidence="8">
    <location>
        <position position="13"/>
    </location>
    <ligand>
        <name>Zn(2+)</name>
        <dbReference type="ChEBI" id="CHEBI:29105"/>
        <label>1</label>
    </ligand>
</feature>
<keyword evidence="6 7" id="KW-0539">Nucleus</keyword>
<dbReference type="InterPro" id="IPR034004">
    <property type="entry name" value="Zn_ribbon_RPA12_C"/>
</dbReference>
<evidence type="ECO:0000256" key="2">
    <source>
        <dbReference type="ARBA" id="ARBA00022478"/>
    </source>
</evidence>
<feature type="binding site" evidence="8">
    <location>
        <position position="82"/>
    </location>
    <ligand>
        <name>Zn(2+)</name>
        <dbReference type="ChEBI" id="CHEBI:29105"/>
        <label>2</label>
    </ligand>
</feature>
<feature type="binding site" evidence="8">
    <location>
        <position position="110"/>
    </location>
    <ligand>
        <name>Zn(2+)</name>
        <dbReference type="ChEBI" id="CHEBI:29105"/>
        <label>2</label>
    </ligand>
</feature>
<feature type="binding site" evidence="8">
    <location>
        <position position="85"/>
    </location>
    <ligand>
        <name>Zn(2+)</name>
        <dbReference type="ChEBI" id="CHEBI:29105"/>
        <label>2</label>
    </ligand>
</feature>
<dbReference type="InterPro" id="IPR001222">
    <property type="entry name" value="Znf_TFIIS"/>
</dbReference>
<proteinExistence type="inferred from homology"/>
<evidence type="ECO:0000313" key="12">
    <source>
        <dbReference type="Proteomes" id="UP000027730"/>
    </source>
</evidence>
<feature type="binding site" evidence="8">
    <location>
        <position position="29"/>
    </location>
    <ligand>
        <name>Zn(2+)</name>
        <dbReference type="ChEBI" id="CHEBI:29105"/>
        <label>1</label>
    </ligand>
</feature>
<accession>A0A074WBV4</accession>
<evidence type="ECO:0000259" key="10">
    <source>
        <dbReference type="PROSITE" id="PS51133"/>
    </source>
</evidence>
<keyword evidence="5 8" id="KW-0862">Zinc</keyword>
<dbReference type="SMART" id="SM00440">
    <property type="entry name" value="ZnF_C2C2"/>
    <property type="match status" value="1"/>
</dbReference>
<organism evidence="11 12">
    <name type="scientific">Aureobasidium namibiae CBS 147.97</name>
    <dbReference type="NCBI Taxonomy" id="1043004"/>
    <lineage>
        <taxon>Eukaryota</taxon>
        <taxon>Fungi</taxon>
        <taxon>Dikarya</taxon>
        <taxon>Ascomycota</taxon>
        <taxon>Pezizomycotina</taxon>
        <taxon>Dothideomycetes</taxon>
        <taxon>Dothideomycetidae</taxon>
        <taxon>Dothideales</taxon>
        <taxon>Saccotheciaceae</taxon>
        <taxon>Aureobasidium</taxon>
    </lineage>
</organism>
<protein>
    <recommendedName>
        <fullName evidence="7">DNA-directed RNA polymerase subunit</fullName>
    </recommendedName>
</protein>
<dbReference type="PANTHER" id="PTHR11239:SF14">
    <property type="entry name" value="DNA-DIRECTED RNA POLYMERASE I SUBUNIT RPA12"/>
    <property type="match status" value="1"/>
</dbReference>
<feature type="binding site" evidence="8">
    <location>
        <position position="113"/>
    </location>
    <ligand>
        <name>Zn(2+)</name>
        <dbReference type="ChEBI" id="CHEBI:29105"/>
        <label>2</label>
    </ligand>
</feature>
<comment type="similarity">
    <text evidence="7">Belongs to the archaeal rpoM/eukaryotic RPA12/RPB9/RPC11 RNA polymerase family.</text>
</comment>
<gene>
    <name evidence="11" type="ORF">M436DRAFT_75266</name>
</gene>
<evidence type="ECO:0000256" key="9">
    <source>
        <dbReference type="PIRSR" id="PIRSR005586-2"/>
    </source>
</evidence>
<dbReference type="GO" id="GO:0003899">
    <property type="term" value="F:DNA-directed RNA polymerase activity"/>
    <property type="evidence" value="ECO:0007669"/>
    <property type="project" value="InterPro"/>
</dbReference>
<keyword evidence="3 8" id="KW-0479">Metal-binding</keyword>
<dbReference type="CDD" id="cd10507">
    <property type="entry name" value="Zn-ribbon_RPA12"/>
    <property type="match status" value="1"/>
</dbReference>
<keyword evidence="4 9" id="KW-0863">Zinc-finger</keyword>
<dbReference type="GO" id="GO:0006363">
    <property type="term" value="P:termination of RNA polymerase I transcription"/>
    <property type="evidence" value="ECO:0007669"/>
    <property type="project" value="TreeGrafter"/>
</dbReference>
<dbReference type="GO" id="GO:0008270">
    <property type="term" value="F:zinc ion binding"/>
    <property type="evidence" value="ECO:0007669"/>
    <property type="project" value="UniProtKB-KW"/>
</dbReference>
<keyword evidence="7" id="KW-0804">Transcription</keyword>
<evidence type="ECO:0000256" key="6">
    <source>
        <dbReference type="ARBA" id="ARBA00023242"/>
    </source>
</evidence>
<dbReference type="PROSITE" id="PS51133">
    <property type="entry name" value="ZF_TFIIS_2"/>
    <property type="match status" value="1"/>
</dbReference>
<sequence>MSLVGALLFCNDCGGLLERCPASQANIDCDVCGKRNKNIWPTSTTTESAATAFPSRLRDARSEIQVLSAEDRETWAMTTTACPQCANPEMRYRDVQLRGADEGSTVFYRCPKCDYKFNTNN</sequence>
<dbReference type="OrthoDB" id="10056816at2759"/>
<dbReference type="SUPFAM" id="SSF57783">
    <property type="entry name" value="Zinc beta-ribbon"/>
    <property type="match status" value="1"/>
</dbReference>
<reference evidence="11 12" key="1">
    <citation type="journal article" date="2014" name="BMC Genomics">
        <title>Genome sequencing of four Aureobasidium pullulans varieties: biotechnological potential, stress tolerance, and description of new species.</title>
        <authorList>
            <person name="Gostin Ar C."/>
            <person name="Ohm R.A."/>
            <person name="Kogej T."/>
            <person name="Sonjak S."/>
            <person name="Turk M."/>
            <person name="Zajc J."/>
            <person name="Zalar P."/>
            <person name="Grube M."/>
            <person name="Sun H."/>
            <person name="Han J."/>
            <person name="Sharma A."/>
            <person name="Chiniquy J."/>
            <person name="Ngan C.Y."/>
            <person name="Lipzen A."/>
            <person name="Barry K."/>
            <person name="Grigoriev I.V."/>
            <person name="Gunde-Cimerman N."/>
        </authorList>
    </citation>
    <scope>NUCLEOTIDE SEQUENCE [LARGE SCALE GENOMIC DNA]</scope>
    <source>
        <strain evidence="11 12">CBS 147.97</strain>
    </source>
</reference>
<name>A0A074WBV4_9PEZI</name>
<dbReference type="PIRSF" id="PIRSF005586">
    <property type="entry name" value="RNApol_RpoM"/>
    <property type="match status" value="1"/>
</dbReference>
<keyword evidence="2 7" id="KW-0240">DNA-directed RNA polymerase</keyword>
<feature type="zinc finger region" description="C4-type" evidence="9">
    <location>
        <begin position="10"/>
        <end position="32"/>
    </location>
</feature>
<feature type="binding site" evidence="8">
    <location>
        <position position="32"/>
    </location>
    <ligand>
        <name>Zn(2+)</name>
        <dbReference type="ChEBI" id="CHEBI:29105"/>
        <label>1</label>
    </ligand>
</feature>
<dbReference type="Proteomes" id="UP000027730">
    <property type="component" value="Unassembled WGS sequence"/>
</dbReference>
<comment type="subcellular location">
    <subcellularLocation>
        <location evidence="1">Nucleus</location>
        <location evidence="1">Nucleolus</location>
    </subcellularLocation>
</comment>
<dbReference type="Gene3D" id="2.20.25.10">
    <property type="match status" value="1"/>
</dbReference>
<evidence type="ECO:0000256" key="1">
    <source>
        <dbReference type="ARBA" id="ARBA00004604"/>
    </source>
</evidence>
<evidence type="ECO:0000256" key="8">
    <source>
        <dbReference type="PIRSR" id="PIRSR005586-1"/>
    </source>
</evidence>
<comment type="function">
    <text evidence="7">DNA-dependent RNA polymerase catalyzes the transcription of DNA into RNA using the four ribonucleoside triphosphates as substrates.</text>
</comment>
<dbReference type="AlphaFoldDB" id="A0A074WBV4"/>
<dbReference type="RefSeq" id="XP_013424705.1">
    <property type="nucleotide sequence ID" value="XM_013569251.1"/>
</dbReference>
<dbReference type="GeneID" id="25415627"/>
<evidence type="ECO:0000313" key="11">
    <source>
        <dbReference type="EMBL" id="KEQ70428.1"/>
    </source>
</evidence>
<dbReference type="EMBL" id="KL584717">
    <property type="protein sequence ID" value="KEQ70428.1"/>
    <property type="molecule type" value="Genomic_DNA"/>
</dbReference>
<evidence type="ECO:0000256" key="3">
    <source>
        <dbReference type="ARBA" id="ARBA00022723"/>
    </source>
</evidence>
<evidence type="ECO:0000256" key="4">
    <source>
        <dbReference type="ARBA" id="ARBA00022771"/>
    </source>
</evidence>
<dbReference type="PANTHER" id="PTHR11239">
    <property type="entry name" value="DNA-DIRECTED RNA POLYMERASE"/>
    <property type="match status" value="1"/>
</dbReference>